<evidence type="ECO:0000313" key="2">
    <source>
        <dbReference type="EMBL" id="MDQ0174388.1"/>
    </source>
</evidence>
<reference evidence="2 3" key="1">
    <citation type="submission" date="2023-07" db="EMBL/GenBank/DDBJ databases">
        <title>Genomic Encyclopedia of Type Strains, Phase IV (KMG-IV): sequencing the most valuable type-strain genomes for metagenomic binning, comparative biology and taxonomic classification.</title>
        <authorList>
            <person name="Goeker M."/>
        </authorList>
    </citation>
    <scope>NUCLEOTIDE SEQUENCE [LARGE SCALE GENOMIC DNA]</scope>
    <source>
        <strain evidence="2 3">DSM 23837</strain>
    </source>
</reference>
<evidence type="ECO:0000259" key="1">
    <source>
        <dbReference type="Pfam" id="PF13022"/>
    </source>
</evidence>
<dbReference type="RefSeq" id="WP_307225816.1">
    <property type="nucleotide sequence ID" value="NZ_JAUSTT010000001.1"/>
</dbReference>
<feature type="domain" description="Homeodomain phBC6A51-type" evidence="1">
    <location>
        <begin position="11"/>
        <end position="128"/>
    </location>
</feature>
<keyword evidence="3" id="KW-1185">Reference proteome</keyword>
<dbReference type="SUPFAM" id="SSF46689">
    <property type="entry name" value="Homeodomain-like"/>
    <property type="match status" value="1"/>
</dbReference>
<dbReference type="Pfam" id="PF13022">
    <property type="entry name" value="HTH_Tnp_1_2"/>
    <property type="match status" value="1"/>
</dbReference>
<organism evidence="2 3">
    <name type="scientific">Bacillus chungangensis</name>
    <dbReference type="NCBI Taxonomy" id="587633"/>
    <lineage>
        <taxon>Bacteria</taxon>
        <taxon>Bacillati</taxon>
        <taxon>Bacillota</taxon>
        <taxon>Bacilli</taxon>
        <taxon>Bacillales</taxon>
        <taxon>Bacillaceae</taxon>
        <taxon>Bacillus</taxon>
    </lineage>
</organism>
<gene>
    <name evidence="2" type="ORF">J2S08_000219</name>
</gene>
<comment type="caution">
    <text evidence="2">The sequence shown here is derived from an EMBL/GenBank/DDBJ whole genome shotgun (WGS) entry which is preliminary data.</text>
</comment>
<proteinExistence type="predicted"/>
<protein>
    <submittedName>
        <fullName evidence="2">Glutaredoxin 2</fullName>
    </submittedName>
</protein>
<dbReference type="Proteomes" id="UP001223586">
    <property type="component" value="Unassembled WGS sequence"/>
</dbReference>
<sequence>MSDRKRELGAKLDARQRTAAYLLVENEMLGTEERRTMKEIAAEVGVHHKTMWEWRTKNRNFIEYKNEIADDFLSDKRDQVYGQLMKLINSNQPSVRAIDLFLRRFGLLTERQITQSDSSDEKRSTNNLEKGLKDIDALLEDDAE</sequence>
<evidence type="ECO:0000313" key="3">
    <source>
        <dbReference type="Proteomes" id="UP001223586"/>
    </source>
</evidence>
<dbReference type="InterPro" id="IPR009057">
    <property type="entry name" value="Homeodomain-like_sf"/>
</dbReference>
<dbReference type="Gene3D" id="1.10.10.60">
    <property type="entry name" value="Homeodomain-like"/>
    <property type="match status" value="1"/>
</dbReference>
<dbReference type="EMBL" id="JAUSTT010000001">
    <property type="protein sequence ID" value="MDQ0174388.1"/>
    <property type="molecule type" value="Genomic_DNA"/>
</dbReference>
<accession>A0ABT9WM66</accession>
<name>A0ABT9WM66_9BACI</name>
<dbReference type="InterPro" id="IPR024978">
    <property type="entry name" value="Homeodomain_phBC6A51-type"/>
</dbReference>